<accession>A0A7G3ZIF1</accession>
<protein>
    <recommendedName>
        <fullName evidence="6">Copper transport protein</fullName>
    </recommendedName>
</protein>
<dbReference type="OrthoDB" id="161814at2759"/>
<dbReference type="Pfam" id="PF04145">
    <property type="entry name" value="Ctr"/>
    <property type="match status" value="1"/>
</dbReference>
<dbReference type="GeneID" id="59326483"/>
<keyword evidence="8" id="KW-1185">Reference proteome</keyword>
<comment type="subcellular location">
    <subcellularLocation>
        <location evidence="1 6">Membrane</location>
        <topology evidence="1 6">Multi-pass membrane protein</topology>
    </subcellularLocation>
</comment>
<dbReference type="InterPro" id="IPR007274">
    <property type="entry name" value="Cop_transporter"/>
</dbReference>
<evidence type="ECO:0000256" key="2">
    <source>
        <dbReference type="ARBA" id="ARBA00006921"/>
    </source>
</evidence>
<dbReference type="KEGG" id="tgb:HG536_0E01980"/>
<reference evidence="7 8" key="1">
    <citation type="submission" date="2020-06" db="EMBL/GenBank/DDBJ databases">
        <title>The yeast mating-type switching endonuclease HO is a domesticated member of an unorthodox homing genetic element family.</title>
        <authorList>
            <person name="Coughlan A.Y."/>
            <person name="Lombardi L."/>
            <person name="Braun-Galleani S."/>
            <person name="Martos A.R."/>
            <person name="Galeote V."/>
            <person name="Bigey F."/>
            <person name="Dequin S."/>
            <person name="Byrne K.P."/>
            <person name="Wolfe K.H."/>
        </authorList>
    </citation>
    <scope>NUCLEOTIDE SEQUENCE [LARGE SCALE GENOMIC DNA]</scope>
    <source>
        <strain evidence="7 8">CBS764</strain>
    </source>
</reference>
<dbReference type="RefSeq" id="XP_037139961.1">
    <property type="nucleotide sequence ID" value="XM_037284065.1"/>
</dbReference>
<evidence type="ECO:0000256" key="6">
    <source>
        <dbReference type="RuleBase" id="RU367022"/>
    </source>
</evidence>
<keyword evidence="6" id="KW-0187">Copper transport</keyword>
<dbReference type="GO" id="GO:0016020">
    <property type="term" value="C:membrane"/>
    <property type="evidence" value="ECO:0007669"/>
    <property type="project" value="UniProtKB-SubCell"/>
</dbReference>
<sequence length="252" mass="28664">MSSAIEMVGNFQGKMSMGGGGSSKEPVCKISMLWNWYTIDTCFIAQSWRNDTKGKFAGSCIGCFALVVIAQWLNRISRQFDIELVKRHKMRYLARYMASNNVHDESSSELSQQELELIGSEPAWKATLIALKITLSHTWYFNFLGRNGDSFEDPVEKALSCCSTVPALEIYPTFFEHFLRAWIFVLQWGLSYIIMLLFMYYNGYIIISCLIGALFGRFLFNYEPLGTCGSGSPFSKTVVAHDKEENDRKCCI</sequence>
<gene>
    <name evidence="7" type="ORF">HG536_0E01980</name>
</gene>
<name>A0A7G3ZIF1_9SACH</name>
<evidence type="ECO:0000256" key="1">
    <source>
        <dbReference type="ARBA" id="ARBA00004141"/>
    </source>
</evidence>
<evidence type="ECO:0000313" key="7">
    <source>
        <dbReference type="EMBL" id="QLL33287.1"/>
    </source>
</evidence>
<dbReference type="GO" id="GO:0005375">
    <property type="term" value="F:copper ion transmembrane transporter activity"/>
    <property type="evidence" value="ECO:0007669"/>
    <property type="project" value="UniProtKB-UniRule"/>
</dbReference>
<keyword evidence="6" id="KW-0186">Copper</keyword>
<dbReference type="PANTHER" id="PTHR12483">
    <property type="entry name" value="SOLUTE CARRIER FAMILY 31 COPPER TRANSPORTERS"/>
    <property type="match status" value="1"/>
</dbReference>
<organism evidence="7 8">
    <name type="scientific">Torulaspora globosa</name>
    <dbReference type="NCBI Taxonomy" id="48254"/>
    <lineage>
        <taxon>Eukaryota</taxon>
        <taxon>Fungi</taxon>
        <taxon>Dikarya</taxon>
        <taxon>Ascomycota</taxon>
        <taxon>Saccharomycotina</taxon>
        <taxon>Saccharomycetes</taxon>
        <taxon>Saccharomycetales</taxon>
        <taxon>Saccharomycetaceae</taxon>
        <taxon>Torulaspora</taxon>
    </lineage>
</organism>
<dbReference type="AlphaFoldDB" id="A0A7G3ZIF1"/>
<keyword evidence="6" id="KW-0813">Transport</keyword>
<proteinExistence type="inferred from homology"/>
<evidence type="ECO:0000256" key="3">
    <source>
        <dbReference type="ARBA" id="ARBA00022692"/>
    </source>
</evidence>
<evidence type="ECO:0000256" key="5">
    <source>
        <dbReference type="ARBA" id="ARBA00023136"/>
    </source>
</evidence>
<dbReference type="Proteomes" id="UP000515788">
    <property type="component" value="Chromosome 5"/>
</dbReference>
<comment type="similarity">
    <text evidence="2 6">Belongs to the copper transporter (Ctr) (TC 1.A.56) family. SLC31A subfamily.</text>
</comment>
<dbReference type="PANTHER" id="PTHR12483:SF73">
    <property type="entry name" value="COPPER TRANSPORT PROTEIN CTR3"/>
    <property type="match status" value="1"/>
</dbReference>
<keyword evidence="6" id="KW-0406">Ion transport</keyword>
<keyword evidence="4 6" id="KW-1133">Transmembrane helix</keyword>
<keyword evidence="3 6" id="KW-0812">Transmembrane</keyword>
<dbReference type="EMBL" id="CP059250">
    <property type="protein sequence ID" value="QLL33287.1"/>
    <property type="molecule type" value="Genomic_DNA"/>
</dbReference>
<feature type="transmembrane region" description="Helical" evidence="6">
    <location>
        <begin position="204"/>
        <end position="220"/>
    </location>
</feature>
<keyword evidence="5 6" id="KW-0472">Membrane</keyword>
<evidence type="ECO:0000313" key="8">
    <source>
        <dbReference type="Proteomes" id="UP000515788"/>
    </source>
</evidence>
<evidence type="ECO:0000256" key="4">
    <source>
        <dbReference type="ARBA" id="ARBA00022989"/>
    </source>
</evidence>